<dbReference type="Gene3D" id="3.10.20.480">
    <property type="entry name" value="Antirestriction protein ArdA, domain 1"/>
    <property type="match status" value="1"/>
</dbReference>
<organism evidence="1 2">
    <name type="scientific">Legionella israelensis</name>
    <dbReference type="NCBI Taxonomy" id="454"/>
    <lineage>
        <taxon>Bacteria</taxon>
        <taxon>Pseudomonadati</taxon>
        <taxon>Pseudomonadota</taxon>
        <taxon>Gammaproteobacteria</taxon>
        <taxon>Legionellales</taxon>
        <taxon>Legionellaceae</taxon>
        <taxon>Legionella</taxon>
    </lineage>
</organism>
<dbReference type="EMBL" id="CP038254">
    <property type="protein sequence ID" value="QBR84705.1"/>
    <property type="molecule type" value="Genomic_DNA"/>
</dbReference>
<dbReference type="InterPro" id="IPR041893">
    <property type="entry name" value="ArdA_dom3"/>
</dbReference>
<protein>
    <submittedName>
        <fullName evidence="1">Antirestriction protein ArdA</fullName>
    </submittedName>
</protein>
<dbReference type="AlphaFoldDB" id="A0AAX1EIA9"/>
<dbReference type="InterPro" id="IPR041895">
    <property type="entry name" value="ArdA_dom1"/>
</dbReference>
<gene>
    <name evidence="1" type="ORF">E3983_10210</name>
</gene>
<dbReference type="InterPro" id="IPR009899">
    <property type="entry name" value="ArdA"/>
</dbReference>
<name>A0AAX1EIA9_9GAMM</name>
<dbReference type="RefSeq" id="WP_135060891.1">
    <property type="nucleotide sequence ID" value="NZ_CP038254.1"/>
</dbReference>
<sequence length="168" mass="19259">METQDIYVACLASYNNGILYGRWISANQSAEDIEKEIYEILEDSPIEDAEEWALHDYSGFGDIEISEYENLETIVEYADFISEHGDLGIAVIAGYGFDEAKKMMEDDYHGAYDSEVEFAEHIIDDCYGQLLPDNLASYFDYQAFARDLFSYEYCSVRLDGNVHVFACY</sequence>
<accession>A0AAX1EIA9</accession>
<evidence type="ECO:0000313" key="2">
    <source>
        <dbReference type="Proteomes" id="UP000295517"/>
    </source>
</evidence>
<dbReference type="Proteomes" id="UP000295517">
    <property type="component" value="Chromosome"/>
</dbReference>
<proteinExistence type="predicted"/>
<dbReference type="Gene3D" id="1.10.10.1190">
    <property type="entry name" value="Antirestriction protein ArdA, domain 3"/>
    <property type="match status" value="1"/>
</dbReference>
<dbReference type="Pfam" id="PF07275">
    <property type="entry name" value="ArdA"/>
    <property type="match status" value="1"/>
</dbReference>
<evidence type="ECO:0000313" key="1">
    <source>
        <dbReference type="EMBL" id="QBR84705.1"/>
    </source>
</evidence>
<reference evidence="1 2" key="1">
    <citation type="submission" date="2019-03" db="EMBL/GenBank/DDBJ databases">
        <title>Diverse conjugative elements silence natural transformation in Legionella species.</title>
        <authorList>
            <person name="Durieux I."/>
            <person name="Ginevra C."/>
            <person name="Attaiech L."/>
            <person name="Picq K."/>
            <person name="Juan P.A."/>
            <person name="Jarraud S."/>
            <person name="Charpentier X."/>
        </authorList>
    </citation>
    <scope>NUCLEOTIDE SEQUENCE [LARGE SCALE GENOMIC DNA]</scope>
    <source>
        <strain evidence="1 2">HL-0427-4011</strain>
    </source>
</reference>